<accession>T0K461</accession>
<comment type="caution">
    <text evidence="1">The sequence shown here is derived from an EMBL/GenBank/DDBJ whole genome shotgun (WGS) entry which is preliminary data.</text>
</comment>
<organism evidence="1 2">
    <name type="scientific">Colletotrichum gloeosporioides (strain Cg-14)</name>
    <name type="common">Anthracnose fungus</name>
    <name type="synonym">Glomerella cingulata</name>
    <dbReference type="NCBI Taxonomy" id="1237896"/>
    <lineage>
        <taxon>Eukaryota</taxon>
        <taxon>Fungi</taxon>
        <taxon>Dikarya</taxon>
        <taxon>Ascomycota</taxon>
        <taxon>Pezizomycotina</taxon>
        <taxon>Sordariomycetes</taxon>
        <taxon>Hypocreomycetidae</taxon>
        <taxon>Glomerellales</taxon>
        <taxon>Glomerellaceae</taxon>
        <taxon>Colletotrichum</taxon>
        <taxon>Colletotrichum gloeosporioides species complex</taxon>
    </lineage>
</organism>
<dbReference type="HOGENOM" id="CLU_3426876_0_0_1"/>
<dbReference type="AlphaFoldDB" id="T0K461"/>
<dbReference type="Proteomes" id="UP000015530">
    <property type="component" value="Unassembled WGS sequence"/>
</dbReference>
<dbReference type="EMBL" id="AMYD01002886">
    <property type="protein sequence ID" value="EQB47603.1"/>
    <property type="molecule type" value="Genomic_DNA"/>
</dbReference>
<gene>
    <name evidence="1" type="ORF">CGLO_13232</name>
</gene>
<name>T0K461_COLGC</name>
<evidence type="ECO:0000313" key="2">
    <source>
        <dbReference type="Proteomes" id="UP000015530"/>
    </source>
</evidence>
<proteinExistence type="predicted"/>
<protein>
    <submittedName>
        <fullName evidence="1">Uncharacterized protein</fullName>
    </submittedName>
</protein>
<reference evidence="2" key="1">
    <citation type="journal article" date="2013" name="Mol. Plant Microbe Interact.">
        <title>Global aspects of pacC regulation of pathogenicity genes in Colletotrichum gloeosporioides as revealed by transcriptome analysis.</title>
        <authorList>
            <person name="Alkan N."/>
            <person name="Meng X."/>
            <person name="Friedlander G."/>
            <person name="Reuveni E."/>
            <person name="Sukno S."/>
            <person name="Sherman A."/>
            <person name="Thon M."/>
            <person name="Fluhr R."/>
            <person name="Prusky D."/>
        </authorList>
    </citation>
    <scope>NUCLEOTIDE SEQUENCE [LARGE SCALE GENOMIC DNA]</scope>
    <source>
        <strain evidence="2">Cg-14</strain>
    </source>
</reference>
<evidence type="ECO:0000313" key="1">
    <source>
        <dbReference type="EMBL" id="EQB47603.1"/>
    </source>
</evidence>
<sequence length="21" mass="2300">MIRSPLYPLCPAIVKFPSPGI</sequence>